<evidence type="ECO:0000313" key="1">
    <source>
        <dbReference type="EMBL" id="CAH9105721.1"/>
    </source>
</evidence>
<sequence length="130" mass="12930">MVRNKNSVAGSITRSSPRFAVLDSADEFPDLTSVNTPGVPRPAATHSIGTTVGADKSAAVLVAANAGTAGNSAAIPSGLPAVKSAGALKITLAQSVLTAPAQSVLTPAQSVLTPAQSILDTLKPAPEDKF</sequence>
<comment type="caution">
    <text evidence="1">The sequence shown here is derived from an EMBL/GenBank/DDBJ whole genome shotgun (WGS) entry which is preliminary data.</text>
</comment>
<dbReference type="Proteomes" id="UP001152484">
    <property type="component" value="Unassembled WGS sequence"/>
</dbReference>
<dbReference type="EMBL" id="CAMAPE010000048">
    <property type="protein sequence ID" value="CAH9105721.1"/>
    <property type="molecule type" value="Genomic_DNA"/>
</dbReference>
<keyword evidence="2" id="KW-1185">Reference proteome</keyword>
<protein>
    <submittedName>
        <fullName evidence="1">Uncharacterized protein</fullName>
    </submittedName>
</protein>
<dbReference type="AlphaFoldDB" id="A0A9P0ZJW6"/>
<reference evidence="1" key="1">
    <citation type="submission" date="2022-07" db="EMBL/GenBank/DDBJ databases">
        <authorList>
            <person name="Macas J."/>
            <person name="Novak P."/>
            <person name="Neumann P."/>
        </authorList>
    </citation>
    <scope>NUCLEOTIDE SEQUENCE</scope>
</reference>
<gene>
    <name evidence="1" type="ORF">CEURO_LOCUS17027</name>
</gene>
<proteinExistence type="predicted"/>
<name>A0A9P0ZJW6_CUSEU</name>
<organism evidence="1 2">
    <name type="scientific">Cuscuta europaea</name>
    <name type="common">European dodder</name>
    <dbReference type="NCBI Taxonomy" id="41803"/>
    <lineage>
        <taxon>Eukaryota</taxon>
        <taxon>Viridiplantae</taxon>
        <taxon>Streptophyta</taxon>
        <taxon>Embryophyta</taxon>
        <taxon>Tracheophyta</taxon>
        <taxon>Spermatophyta</taxon>
        <taxon>Magnoliopsida</taxon>
        <taxon>eudicotyledons</taxon>
        <taxon>Gunneridae</taxon>
        <taxon>Pentapetalae</taxon>
        <taxon>asterids</taxon>
        <taxon>lamiids</taxon>
        <taxon>Solanales</taxon>
        <taxon>Convolvulaceae</taxon>
        <taxon>Cuscuteae</taxon>
        <taxon>Cuscuta</taxon>
        <taxon>Cuscuta subgen. Cuscuta</taxon>
    </lineage>
</organism>
<evidence type="ECO:0000313" key="2">
    <source>
        <dbReference type="Proteomes" id="UP001152484"/>
    </source>
</evidence>
<accession>A0A9P0ZJW6</accession>